<dbReference type="SUPFAM" id="SSF52540">
    <property type="entry name" value="P-loop containing nucleoside triphosphate hydrolases"/>
    <property type="match status" value="2"/>
</dbReference>
<name>A0A149S2J2_GLUOY</name>
<feature type="domain" description="Helicase ATP-binding" evidence="2">
    <location>
        <begin position="855"/>
        <end position="1122"/>
    </location>
</feature>
<proteinExistence type="predicted"/>
<evidence type="ECO:0000313" key="4">
    <source>
        <dbReference type="Proteomes" id="UP000075655"/>
    </source>
</evidence>
<dbReference type="RefSeq" id="WP_062500042.1">
    <property type="nucleotide sequence ID" value="NZ_LHZG01000125.1"/>
</dbReference>
<dbReference type="InterPro" id="IPR029063">
    <property type="entry name" value="SAM-dependent_MTases_sf"/>
</dbReference>
<gene>
    <name evidence="3" type="ORF">AD934_02660</name>
</gene>
<dbReference type="SUPFAM" id="SSF53335">
    <property type="entry name" value="S-adenosyl-L-methionine-dependent methyltransferases"/>
    <property type="match status" value="1"/>
</dbReference>
<dbReference type="PANTHER" id="PTHR41313">
    <property type="entry name" value="ADENINE-SPECIFIC METHYLTRANSFERASE"/>
    <property type="match status" value="1"/>
</dbReference>
<dbReference type="GO" id="GO:0003677">
    <property type="term" value="F:DNA binding"/>
    <property type="evidence" value="ECO:0007669"/>
    <property type="project" value="InterPro"/>
</dbReference>
<dbReference type="PRINTS" id="PR00507">
    <property type="entry name" value="N12N6MTFRASE"/>
</dbReference>
<dbReference type="Gene3D" id="3.40.50.150">
    <property type="entry name" value="Vaccinia Virus protein VP39"/>
    <property type="match status" value="1"/>
</dbReference>
<protein>
    <submittedName>
        <fullName evidence="3">Lactate dehydrogenase</fullName>
    </submittedName>
</protein>
<evidence type="ECO:0000259" key="2">
    <source>
        <dbReference type="SMART" id="SM00487"/>
    </source>
</evidence>
<feature type="region of interest" description="Disordered" evidence="1">
    <location>
        <begin position="1678"/>
        <end position="1713"/>
    </location>
</feature>
<evidence type="ECO:0000313" key="3">
    <source>
        <dbReference type="EMBL" id="KXV20951.1"/>
    </source>
</evidence>
<dbReference type="PANTHER" id="PTHR41313:SF1">
    <property type="entry name" value="DNA METHYLASE ADENINE-SPECIFIC DOMAIN-CONTAINING PROTEIN"/>
    <property type="match status" value="1"/>
</dbReference>
<evidence type="ECO:0000256" key="1">
    <source>
        <dbReference type="SAM" id="MobiDB-lite"/>
    </source>
</evidence>
<dbReference type="GO" id="GO:0016787">
    <property type="term" value="F:hydrolase activity"/>
    <property type="evidence" value="ECO:0007669"/>
    <property type="project" value="InterPro"/>
</dbReference>
<dbReference type="Pfam" id="PF04851">
    <property type="entry name" value="ResIII"/>
    <property type="match status" value="1"/>
</dbReference>
<dbReference type="InterPro" id="IPR006935">
    <property type="entry name" value="Helicase/UvrB_N"/>
</dbReference>
<reference evidence="3 4" key="1">
    <citation type="submission" date="2015-06" db="EMBL/GenBank/DDBJ databases">
        <title>Improved classification and identification of acetic acid bacteria using matrix-assisted laser desorption/ionization time-of-flight mass spectrometry; Gluconobacter nephelii and Gluconobacter uchimurae are later heterotypic synonyms of Gluconobacter japonicus and Gluconobacter oxydans, respectively.</title>
        <authorList>
            <person name="Li L."/>
            <person name="Cleenwerck I."/>
            <person name="De Vuyst L."/>
            <person name="Vandamme P."/>
        </authorList>
    </citation>
    <scope>NUCLEOTIDE SEQUENCE [LARGE SCALE GENOMIC DNA]</scope>
    <source>
        <strain evidence="3 4">LMG 1676</strain>
    </source>
</reference>
<dbReference type="InterPro" id="IPR027417">
    <property type="entry name" value="P-loop_NTPase"/>
</dbReference>
<dbReference type="GO" id="GO:0005524">
    <property type="term" value="F:ATP binding"/>
    <property type="evidence" value="ECO:0007669"/>
    <property type="project" value="InterPro"/>
</dbReference>
<dbReference type="Proteomes" id="UP000075655">
    <property type="component" value="Unassembled WGS sequence"/>
</dbReference>
<dbReference type="PATRIC" id="fig|442.8.peg.2075"/>
<comment type="caution">
    <text evidence="3">The sequence shown here is derived from an EMBL/GenBank/DDBJ whole genome shotgun (WGS) entry which is preliminary data.</text>
</comment>
<dbReference type="InterPro" id="IPR052933">
    <property type="entry name" value="DNA_Protect_Modify"/>
</dbReference>
<dbReference type="SMART" id="SM00487">
    <property type="entry name" value="DEXDc"/>
    <property type="match status" value="1"/>
</dbReference>
<dbReference type="Gene3D" id="3.40.50.300">
    <property type="entry name" value="P-loop containing nucleotide triphosphate hydrolases"/>
    <property type="match status" value="2"/>
</dbReference>
<sequence>MSKTQLSFFDTSALGGGSNTLFWGDLPGDRALDEAASLAKEAAAAPVVAPKIDFRLCGTRDLSQGWKARARDNLAAIRLLTELETEGRNATPQEQAVLAKFTGFGAGELANSLFPRAGEAFRQGWEEIGVQLETLTSQQERAGLARATQYAHYTPELIVHAMWDLVAQMGFRGGRALEPGCGTGLFMGAIPEKLAPKTAWTAIENDPLTARIARKLFPNQWVRSEDFTTAKIAEQFDLTIGNPPFSNRTVRGTDELGRLGLSLHDYFIARSVSRLRPGAMGLFVTSRWTMDKRDATARGHLFETADLVGAVRLPAGAMRDDAGTDVVVDVLILRRREIGDSPGETAWLDVADLSDTDEGEGPLSINRYFAKNGQQVLGRHGWTSGQFGPEYTCAPNPMLMLDDALPSALSRLAGLARFPVPQTLDVEALRDSRRADVGTAGEGASLKEGSYLIEKGVLHQIIDGQSVAVKVKKGEQKDGIFQKHARIIEGLIPVRDAARAVLRAQVENLPYSALQADLKRAYQSFVRQFGPINLTLTSTRIDPRTGDESTTQRRPNLQPFYDDPDVWLVSSIEEYDEDRQVGTQGPLFSERVIQATLEPEVHSAHDALAVCLHETGVVEIPRIAELLGRPEDEVIAELGSAIYLDAGRSQPGRDVWVPADEALSGAVRTKLAEARKAAETDPRFARTVAALEEAQPEDLRPSDITARLGAPWIPTADIEGFIAEVIGVEAGVWHTKEVASWTLDKGPFRGKAEATSVWGTERRPAGELIEDALNQAIPQIWDTWRDENGEHRQLNAQETEAAKEKLAAIKTAFQTWVWQDPERAERLVRLYNDTYNNLVPRAFDGSHLQLPGASTTIRLRAHQKRVVWRIIATGNTYMAHAVGSGKTFSMCAAIMEQRRLGLISKAMVVVPGHCLAQMAREFLMLYPTAKILVADETNFVKAKRQRFLARAATGQWDAIIITHDAFKFIPVETKFEQAMIEAQIASYESLLCDVDKDDRVSRKRIERMKEGMEAKLEGLASRKDDLVHLGEIGIDQILVDEAQQFRKLSFGTNQSSLKGVDPNGSGRAWDLYVKARYLSRLNPGRELVMASGSPITNTLGEMYNVQRFQQIDALIERGLHEFDAWAANFGETRTELELQPSGLYKPVTRFAEFVNVADLMAMYRHFADVVQQDDLRQYVKLPEIATGSRQIVVADSGPAFRDYQKELEARIKVIEERKGKPEKGQDIILSVINDARHAAIDLRFVRPWEDNDTSNKLNVMIAKVFDIWKATSENRYTDPDTGKPYDLPGAVQMIFSDLGTEAALEKRGFSAYLWIRDELMRMGVPREQIAFMQHYKKSAAKQGLFRDLNSGRKRILIGSSATMGTGVNAQQRLIALHHLDVPWLVADIIQREGRIERQGNQNPVIQIYAYALKGSVDATNWQLLERKQRFLCLAMSGDRSIRRLEDIGESANQFAMAKALASGDERLMKKAGLEAELARLRRLKSAHYDDQFNVRRAIERAERDQRLAEAVIPKIRADIAKRQSTRGEAFQLVRKSDVLTERQDAGRWLMGQARTAKRAGQKGRWRLGEIGGFELVCETWSSTFMGETEWEATIAIAAEDRMIGIDFDHDTAPLGFIARIENTLLRFDSELADAQRVVAETERKLPGYRARDGMPFREAALLEEKEEEMASLEADLAEDTARREADAAEALAAMESLTVNDNGGKEEEEETAA</sequence>
<accession>A0A149S2J2</accession>
<organism evidence="3 4">
    <name type="scientific">Gluconobacter oxydans</name>
    <name type="common">Gluconobacter suboxydans</name>
    <dbReference type="NCBI Taxonomy" id="442"/>
    <lineage>
        <taxon>Bacteria</taxon>
        <taxon>Pseudomonadati</taxon>
        <taxon>Pseudomonadota</taxon>
        <taxon>Alphaproteobacteria</taxon>
        <taxon>Acetobacterales</taxon>
        <taxon>Acetobacteraceae</taxon>
        <taxon>Gluconobacter</taxon>
    </lineage>
</organism>
<dbReference type="InterPro" id="IPR014001">
    <property type="entry name" value="Helicase_ATP-bd"/>
</dbReference>
<dbReference type="EMBL" id="LHZG01000125">
    <property type="protein sequence ID" value="KXV20951.1"/>
    <property type="molecule type" value="Genomic_DNA"/>
</dbReference>